<keyword evidence="4" id="KW-0456">Lyase</keyword>
<feature type="domain" description="CENP-V/GFA" evidence="6">
    <location>
        <begin position="29"/>
        <end position="152"/>
    </location>
</feature>
<evidence type="ECO:0000259" key="6">
    <source>
        <dbReference type="PROSITE" id="PS51891"/>
    </source>
</evidence>
<comment type="similarity">
    <text evidence="1">Belongs to the Gfa family.</text>
</comment>
<feature type="compositionally biased region" description="Polar residues" evidence="5">
    <location>
        <begin position="1"/>
        <end position="13"/>
    </location>
</feature>
<proteinExistence type="inferred from homology"/>
<organism evidence="7 8">
    <name type="scientific">Byssothecium circinans</name>
    <dbReference type="NCBI Taxonomy" id="147558"/>
    <lineage>
        <taxon>Eukaryota</taxon>
        <taxon>Fungi</taxon>
        <taxon>Dikarya</taxon>
        <taxon>Ascomycota</taxon>
        <taxon>Pezizomycotina</taxon>
        <taxon>Dothideomycetes</taxon>
        <taxon>Pleosporomycetidae</taxon>
        <taxon>Pleosporales</taxon>
        <taxon>Massarineae</taxon>
        <taxon>Massarinaceae</taxon>
        <taxon>Byssothecium</taxon>
    </lineage>
</organism>
<protein>
    <recommendedName>
        <fullName evidence="6">CENP-V/GFA domain-containing protein</fullName>
    </recommendedName>
</protein>
<evidence type="ECO:0000256" key="4">
    <source>
        <dbReference type="ARBA" id="ARBA00023239"/>
    </source>
</evidence>
<evidence type="ECO:0000313" key="8">
    <source>
        <dbReference type="Proteomes" id="UP000800035"/>
    </source>
</evidence>
<dbReference type="GO" id="GO:0016846">
    <property type="term" value="F:carbon-sulfur lyase activity"/>
    <property type="evidence" value="ECO:0007669"/>
    <property type="project" value="InterPro"/>
</dbReference>
<dbReference type="EMBL" id="ML977007">
    <property type="protein sequence ID" value="KAF1952898.1"/>
    <property type="molecule type" value="Genomic_DNA"/>
</dbReference>
<name>A0A6A5TKI5_9PLEO</name>
<gene>
    <name evidence="7" type="ORF">CC80DRAFT_495029</name>
</gene>
<dbReference type="InterPro" id="IPR006913">
    <property type="entry name" value="CENP-V/GFA"/>
</dbReference>
<keyword evidence="8" id="KW-1185">Reference proteome</keyword>
<evidence type="ECO:0000313" key="7">
    <source>
        <dbReference type="EMBL" id="KAF1952898.1"/>
    </source>
</evidence>
<dbReference type="Proteomes" id="UP000800035">
    <property type="component" value="Unassembled WGS sequence"/>
</dbReference>
<dbReference type="PROSITE" id="PS51891">
    <property type="entry name" value="CENP_V_GFA"/>
    <property type="match status" value="1"/>
</dbReference>
<evidence type="ECO:0000256" key="5">
    <source>
        <dbReference type="SAM" id="MobiDB-lite"/>
    </source>
</evidence>
<evidence type="ECO:0000256" key="3">
    <source>
        <dbReference type="ARBA" id="ARBA00022833"/>
    </source>
</evidence>
<feature type="region of interest" description="Disordered" evidence="5">
    <location>
        <begin position="1"/>
        <end position="21"/>
    </location>
</feature>
<dbReference type="SUPFAM" id="SSF51316">
    <property type="entry name" value="Mss4-like"/>
    <property type="match status" value="1"/>
</dbReference>
<keyword evidence="3" id="KW-0862">Zinc</keyword>
<dbReference type="AlphaFoldDB" id="A0A6A5TKI5"/>
<keyword evidence="2" id="KW-0479">Metal-binding</keyword>
<dbReference type="GO" id="GO:0046872">
    <property type="term" value="F:metal ion binding"/>
    <property type="evidence" value="ECO:0007669"/>
    <property type="project" value="UniProtKB-KW"/>
</dbReference>
<dbReference type="PANTHER" id="PTHR33337:SF43">
    <property type="entry name" value="CENP-V_GFA DOMAIN-CONTAINING PROTEIN"/>
    <property type="match status" value="1"/>
</dbReference>
<reference evidence="7" key="1">
    <citation type="journal article" date="2020" name="Stud. Mycol.">
        <title>101 Dothideomycetes genomes: a test case for predicting lifestyles and emergence of pathogens.</title>
        <authorList>
            <person name="Haridas S."/>
            <person name="Albert R."/>
            <person name="Binder M."/>
            <person name="Bloem J."/>
            <person name="Labutti K."/>
            <person name="Salamov A."/>
            <person name="Andreopoulos B."/>
            <person name="Baker S."/>
            <person name="Barry K."/>
            <person name="Bills G."/>
            <person name="Bluhm B."/>
            <person name="Cannon C."/>
            <person name="Castanera R."/>
            <person name="Culley D."/>
            <person name="Daum C."/>
            <person name="Ezra D."/>
            <person name="Gonzalez J."/>
            <person name="Henrissat B."/>
            <person name="Kuo A."/>
            <person name="Liang C."/>
            <person name="Lipzen A."/>
            <person name="Lutzoni F."/>
            <person name="Magnuson J."/>
            <person name="Mondo S."/>
            <person name="Nolan M."/>
            <person name="Ohm R."/>
            <person name="Pangilinan J."/>
            <person name="Park H.-J."/>
            <person name="Ramirez L."/>
            <person name="Alfaro M."/>
            <person name="Sun H."/>
            <person name="Tritt A."/>
            <person name="Yoshinaga Y."/>
            <person name="Zwiers L.-H."/>
            <person name="Turgeon B."/>
            <person name="Goodwin S."/>
            <person name="Spatafora J."/>
            <person name="Crous P."/>
            <person name="Grigoriev I."/>
        </authorList>
    </citation>
    <scope>NUCLEOTIDE SEQUENCE</scope>
    <source>
        <strain evidence="7">CBS 675.92</strain>
    </source>
</reference>
<dbReference type="Pfam" id="PF04828">
    <property type="entry name" value="GFA"/>
    <property type="match status" value="1"/>
</dbReference>
<evidence type="ECO:0000256" key="1">
    <source>
        <dbReference type="ARBA" id="ARBA00005495"/>
    </source>
</evidence>
<dbReference type="PANTHER" id="PTHR33337">
    <property type="entry name" value="GFA DOMAIN-CONTAINING PROTEIN"/>
    <property type="match status" value="1"/>
</dbReference>
<dbReference type="OrthoDB" id="9985472at2759"/>
<accession>A0A6A5TKI5</accession>
<sequence length="184" mass="20098">MTTLPIPTNNPQFTGDPKTHDPSTFTHGITGTCLCGAISLTVHENLWASPQKGHLCHCANCRKISGSFVASNLAIEKEKVVLDDPNAKLKVYDDYATGSGKVVKRCFCGDCGCPIMSQPAILPHLWILKTGIFPRIPKPEAESFVAHRQSWEDERGGGGLEDVVLYETVRGGKKFGEEEMNGRK</sequence>
<dbReference type="Gene3D" id="3.90.1590.10">
    <property type="entry name" value="glutathione-dependent formaldehyde- activating enzyme (gfa)"/>
    <property type="match status" value="1"/>
</dbReference>
<evidence type="ECO:0000256" key="2">
    <source>
        <dbReference type="ARBA" id="ARBA00022723"/>
    </source>
</evidence>
<dbReference type="InterPro" id="IPR011057">
    <property type="entry name" value="Mss4-like_sf"/>
</dbReference>